<keyword evidence="4" id="KW-1185">Reference proteome</keyword>
<evidence type="ECO:0000313" key="4">
    <source>
        <dbReference type="Proteomes" id="UP000664521"/>
    </source>
</evidence>
<feature type="region of interest" description="Disordered" evidence="1">
    <location>
        <begin position="254"/>
        <end position="289"/>
    </location>
</feature>
<feature type="domain" description="Atos-like conserved" evidence="2">
    <location>
        <begin position="369"/>
        <end position="440"/>
    </location>
</feature>
<comment type="caution">
    <text evidence="3">The sequence shown here is derived from an EMBL/GenBank/DDBJ whole genome shotgun (WGS) entry which is preliminary data.</text>
</comment>
<feature type="compositionally biased region" description="Polar residues" evidence="1">
    <location>
        <begin position="309"/>
        <end position="322"/>
    </location>
</feature>
<feature type="compositionally biased region" description="Basic and acidic residues" evidence="1">
    <location>
        <begin position="1"/>
        <end position="24"/>
    </location>
</feature>
<dbReference type="PANTHER" id="PTHR13199:SF11">
    <property type="entry name" value="PROTEIN ATOSSA"/>
    <property type="match status" value="1"/>
</dbReference>
<feature type="compositionally biased region" description="Basic and acidic residues" evidence="1">
    <location>
        <begin position="33"/>
        <end position="43"/>
    </location>
</feature>
<dbReference type="InterPro" id="IPR033473">
    <property type="entry name" value="Atos-like_C"/>
</dbReference>
<dbReference type="SMART" id="SM01177">
    <property type="entry name" value="DUF4210"/>
    <property type="match status" value="1"/>
</dbReference>
<name>A0A8H3IYD3_9LECA</name>
<dbReference type="InterPro" id="IPR025261">
    <property type="entry name" value="Atos-like_cons_dom"/>
</dbReference>
<dbReference type="InterPro" id="IPR051506">
    <property type="entry name" value="ATOS_Transcription_Regulators"/>
</dbReference>
<dbReference type="Pfam" id="PF13915">
    <property type="entry name" value="DUF4210"/>
    <property type="match status" value="1"/>
</dbReference>
<feature type="compositionally biased region" description="Polar residues" evidence="1">
    <location>
        <begin position="647"/>
        <end position="657"/>
    </location>
</feature>
<protein>
    <recommendedName>
        <fullName evidence="2">Atos-like conserved domain-containing protein</fullName>
    </recommendedName>
</protein>
<organism evidence="3 4">
    <name type="scientific">Heterodermia speciosa</name>
    <dbReference type="NCBI Taxonomy" id="116794"/>
    <lineage>
        <taxon>Eukaryota</taxon>
        <taxon>Fungi</taxon>
        <taxon>Dikarya</taxon>
        <taxon>Ascomycota</taxon>
        <taxon>Pezizomycotina</taxon>
        <taxon>Lecanoromycetes</taxon>
        <taxon>OSLEUM clade</taxon>
        <taxon>Lecanoromycetidae</taxon>
        <taxon>Caliciales</taxon>
        <taxon>Physciaceae</taxon>
        <taxon>Heterodermia</taxon>
    </lineage>
</organism>
<feature type="compositionally biased region" description="Polar residues" evidence="1">
    <location>
        <begin position="465"/>
        <end position="475"/>
    </location>
</feature>
<feature type="compositionally biased region" description="Polar residues" evidence="1">
    <location>
        <begin position="729"/>
        <end position="738"/>
    </location>
</feature>
<feature type="compositionally biased region" description="Low complexity" evidence="1">
    <location>
        <begin position="129"/>
        <end position="143"/>
    </location>
</feature>
<feature type="region of interest" description="Disordered" evidence="1">
    <location>
        <begin position="636"/>
        <end position="657"/>
    </location>
</feature>
<dbReference type="Proteomes" id="UP000664521">
    <property type="component" value="Unassembled WGS sequence"/>
</dbReference>
<dbReference type="AlphaFoldDB" id="A0A8H3IYD3"/>
<proteinExistence type="predicted"/>
<evidence type="ECO:0000313" key="3">
    <source>
        <dbReference type="EMBL" id="CAF9933785.1"/>
    </source>
</evidence>
<feature type="compositionally biased region" description="Basic and acidic residues" evidence="1">
    <location>
        <begin position="64"/>
        <end position="88"/>
    </location>
</feature>
<evidence type="ECO:0000259" key="2">
    <source>
        <dbReference type="SMART" id="SM01177"/>
    </source>
</evidence>
<dbReference type="PANTHER" id="PTHR13199">
    <property type="entry name" value="GH03947P"/>
    <property type="match status" value="1"/>
</dbReference>
<dbReference type="OrthoDB" id="8625101at2759"/>
<gene>
    <name evidence="3" type="ORF">HETSPECPRED_008999</name>
</gene>
<feature type="region of interest" description="Disordered" evidence="1">
    <location>
        <begin position="1"/>
        <end position="52"/>
    </location>
</feature>
<dbReference type="Pfam" id="PF13889">
    <property type="entry name" value="Chromosome_seg"/>
    <property type="match status" value="1"/>
</dbReference>
<feature type="region of interest" description="Disordered" evidence="1">
    <location>
        <begin position="305"/>
        <end position="367"/>
    </location>
</feature>
<feature type="region of interest" description="Disordered" evidence="1">
    <location>
        <begin position="64"/>
        <end position="242"/>
    </location>
</feature>
<feature type="region of interest" description="Disordered" evidence="1">
    <location>
        <begin position="690"/>
        <end position="810"/>
    </location>
</feature>
<evidence type="ECO:0000256" key="1">
    <source>
        <dbReference type="SAM" id="MobiDB-lite"/>
    </source>
</evidence>
<feature type="compositionally biased region" description="Polar residues" evidence="1">
    <location>
        <begin position="331"/>
        <end position="361"/>
    </location>
</feature>
<sequence length="810" mass="90018">MPVSHDPDLLLSHNKEGPGIDRLPHRPVPTMRKPSEESIRTEFCDGPEPDPPNWITALEDKAANMAAREEENRTSDRAELMERIKRGESPTWVPSQTLEQEYLKADSERSPSPAQKPGRTKEPLRLLPPAQIARSQQRSQSPSHACLSPPAEIQRPKSALHTGNFTEGSKDPRLRLKIPSTDLNNSDRLFKGPLDRSPTTPWYSPISHWPLQDEGEAFQSHERESEWFGGRPRRSRAPSLHSYSSSYVLKAPTTPLVQQSNSTDLDLDLSPVSPMDLAGSPTKENRRYTLPPYALSSSAVNDLSSSESAYQPLSSRLDSNPPHQRHRQRRSLTSTWSLQMATSPQSPRQTGSRRQSHSSEAVSLHRASMVGSYEESILRGRMSTAPSKPLDFTAQIGVLGKDNYKPKCPAHVTVPFPAVYYSYNSNAGDQSIADEPSPYVGQIDLEQLLPPAEPERPSRKRRHSPNVSLQRSSHVSNERLQDQQDDAEGSLQVRKRKKRRENSPPPDVPPGGSYRIPQKGQLQIIIKNPNKTAVKLFLVPYDLTGMEACTKTFIRQRCYCSGTPVDNPLSSASNESVRAATAYDPSKKPTLRYLIHVNICSPSKGRFYLYHHIRVVFANRVPDNKEQLQNDIQLPDPRFSAYKPTRESVTPRSSLGAQLTAEKAFRRRSAGFGSESEAIGSRYIQSLSDDRSFGTAAPTPPVPPIPFDLAMPKARHSAGASDGEAPRSTIDSDSQSPLSDRRGHSRSNRFDSFRSFSSSGSDTYLKLSKEDTSNGGVYGRPSTPEPGEGLLARRLRGLGFPISPDSEEKR</sequence>
<dbReference type="EMBL" id="CAJPDS010000070">
    <property type="protein sequence ID" value="CAF9933785.1"/>
    <property type="molecule type" value="Genomic_DNA"/>
</dbReference>
<accession>A0A8H3IYD3</accession>
<feature type="region of interest" description="Disordered" evidence="1">
    <location>
        <begin position="451"/>
        <end position="516"/>
    </location>
</feature>
<reference evidence="3" key="1">
    <citation type="submission" date="2021-03" db="EMBL/GenBank/DDBJ databases">
        <authorList>
            <person name="Tagirdzhanova G."/>
        </authorList>
    </citation>
    <scope>NUCLEOTIDE SEQUENCE</scope>
</reference>
<feature type="compositionally biased region" description="Polar residues" evidence="1">
    <location>
        <begin position="255"/>
        <end position="264"/>
    </location>
</feature>